<dbReference type="GO" id="GO:0046872">
    <property type="term" value="F:metal ion binding"/>
    <property type="evidence" value="ECO:0007669"/>
    <property type="project" value="UniProtKB-KW"/>
</dbReference>
<keyword evidence="7" id="KW-0106">Calcium</keyword>
<dbReference type="EC" id="3.1.1.-" evidence="10"/>
<dbReference type="PANTHER" id="PTHR33938">
    <property type="entry name" value="FERULOYL ESTERASE B-RELATED"/>
    <property type="match status" value="1"/>
</dbReference>
<evidence type="ECO:0000256" key="9">
    <source>
        <dbReference type="ARBA" id="ARBA00034075"/>
    </source>
</evidence>
<reference evidence="11 12" key="2">
    <citation type="journal article" date="2012" name="PLoS Pathog.">
        <title>Diverse lifestyles and strategies of plant pathogenesis encoded in the genomes of eighteen Dothideomycetes fungi.</title>
        <authorList>
            <person name="Ohm R.A."/>
            <person name="Feau N."/>
            <person name="Henrissat B."/>
            <person name="Schoch C.L."/>
            <person name="Horwitz B.A."/>
            <person name="Barry K.W."/>
            <person name="Condon B.J."/>
            <person name="Copeland A.C."/>
            <person name="Dhillon B."/>
            <person name="Glaser F."/>
            <person name="Hesse C.N."/>
            <person name="Kosti I."/>
            <person name="LaButti K."/>
            <person name="Lindquist E.A."/>
            <person name="Lucas S."/>
            <person name="Salamov A.A."/>
            <person name="Bradshaw R.E."/>
            <person name="Ciuffetti L."/>
            <person name="Hamelin R.C."/>
            <person name="Kema G.H.J."/>
            <person name="Lawrence C."/>
            <person name="Scott J.A."/>
            <person name="Spatafora J.W."/>
            <person name="Turgeon B.G."/>
            <person name="de Wit P.J.G.M."/>
            <person name="Zhong S."/>
            <person name="Goodwin S.B."/>
            <person name="Grigoriev I.V."/>
        </authorList>
    </citation>
    <scope>NUCLEOTIDE SEQUENCE [LARGE SCALE GENOMIC DNA]</scope>
    <source>
        <strain evidence="12">NZE10 / CBS 128990</strain>
    </source>
</reference>
<keyword evidence="3" id="KW-0624">Polysaccharide degradation</keyword>
<protein>
    <recommendedName>
        <fullName evidence="10">Carboxylic ester hydrolase</fullName>
        <ecNumber evidence="10">3.1.1.-</ecNumber>
    </recommendedName>
</protein>
<keyword evidence="6 10" id="KW-0378">Hydrolase</keyword>
<reference evidence="12" key="1">
    <citation type="journal article" date="2012" name="PLoS Genet.">
        <title>The genomes of the fungal plant pathogens Cladosporium fulvum and Dothistroma septosporum reveal adaptation to different hosts and lifestyles but also signatures of common ancestry.</title>
        <authorList>
            <person name="de Wit P.J.G.M."/>
            <person name="van der Burgt A."/>
            <person name="Oekmen B."/>
            <person name="Stergiopoulos I."/>
            <person name="Abd-Elsalam K.A."/>
            <person name="Aerts A.L."/>
            <person name="Bahkali A.H."/>
            <person name="Beenen H.G."/>
            <person name="Chettri P."/>
            <person name="Cox M.P."/>
            <person name="Datema E."/>
            <person name="de Vries R.P."/>
            <person name="Dhillon B."/>
            <person name="Ganley A.R."/>
            <person name="Griffiths S.A."/>
            <person name="Guo Y."/>
            <person name="Hamelin R.C."/>
            <person name="Henrissat B."/>
            <person name="Kabir M.S."/>
            <person name="Jashni M.K."/>
            <person name="Kema G."/>
            <person name="Klaubauf S."/>
            <person name="Lapidus A."/>
            <person name="Levasseur A."/>
            <person name="Lindquist E."/>
            <person name="Mehrabi R."/>
            <person name="Ohm R.A."/>
            <person name="Owen T.J."/>
            <person name="Salamov A."/>
            <person name="Schwelm A."/>
            <person name="Schijlen E."/>
            <person name="Sun H."/>
            <person name="van den Burg H.A."/>
            <person name="van Ham R.C.H.J."/>
            <person name="Zhang S."/>
            <person name="Goodwin S.B."/>
            <person name="Grigoriev I.V."/>
            <person name="Collemare J."/>
            <person name="Bradshaw R.E."/>
        </authorList>
    </citation>
    <scope>NUCLEOTIDE SEQUENCE [LARGE SCALE GENOMIC DNA]</scope>
    <source>
        <strain evidence="12">NZE10 / CBS 128990</strain>
    </source>
</reference>
<name>N1PHZ1_DOTSN</name>
<evidence type="ECO:0000313" key="11">
    <source>
        <dbReference type="EMBL" id="EME42012.1"/>
    </source>
</evidence>
<keyword evidence="12" id="KW-1185">Reference proteome</keyword>
<dbReference type="SUPFAM" id="SSF53474">
    <property type="entry name" value="alpha/beta-Hydrolases"/>
    <property type="match status" value="1"/>
</dbReference>
<organism evidence="11 12">
    <name type="scientific">Dothistroma septosporum (strain NZE10 / CBS 128990)</name>
    <name type="common">Red band needle blight fungus</name>
    <name type="synonym">Mycosphaerella pini</name>
    <dbReference type="NCBI Taxonomy" id="675120"/>
    <lineage>
        <taxon>Eukaryota</taxon>
        <taxon>Fungi</taxon>
        <taxon>Dikarya</taxon>
        <taxon>Ascomycota</taxon>
        <taxon>Pezizomycotina</taxon>
        <taxon>Dothideomycetes</taxon>
        <taxon>Dothideomycetidae</taxon>
        <taxon>Mycosphaerellales</taxon>
        <taxon>Mycosphaerellaceae</taxon>
        <taxon>Dothistroma</taxon>
    </lineage>
</organism>
<keyword evidence="5" id="KW-0732">Signal</keyword>
<gene>
    <name evidence="11" type="ORF">DOTSEDRAFT_72940</name>
</gene>
<keyword evidence="4" id="KW-0479">Metal-binding</keyword>
<dbReference type="GO" id="GO:0045493">
    <property type="term" value="P:xylan catabolic process"/>
    <property type="evidence" value="ECO:0007669"/>
    <property type="project" value="UniProtKB-KW"/>
</dbReference>
<evidence type="ECO:0000256" key="6">
    <source>
        <dbReference type="ARBA" id="ARBA00022801"/>
    </source>
</evidence>
<keyword evidence="3" id="KW-0119">Carbohydrate metabolism</keyword>
<dbReference type="EMBL" id="KB446541">
    <property type="protein sequence ID" value="EME42012.1"/>
    <property type="molecule type" value="Genomic_DNA"/>
</dbReference>
<dbReference type="GO" id="GO:0030600">
    <property type="term" value="F:feruloyl esterase activity"/>
    <property type="evidence" value="ECO:0007669"/>
    <property type="project" value="UniProtKB-EC"/>
</dbReference>
<dbReference type="PANTHER" id="PTHR33938:SF15">
    <property type="entry name" value="FERULOYL ESTERASE B-RELATED"/>
    <property type="match status" value="1"/>
</dbReference>
<keyword evidence="2" id="KW-0719">Serine esterase</keyword>
<evidence type="ECO:0000256" key="8">
    <source>
        <dbReference type="ARBA" id="ARBA00023157"/>
    </source>
</evidence>
<evidence type="ECO:0000256" key="2">
    <source>
        <dbReference type="ARBA" id="ARBA00022487"/>
    </source>
</evidence>
<evidence type="ECO:0000256" key="5">
    <source>
        <dbReference type="ARBA" id="ARBA00022729"/>
    </source>
</evidence>
<sequence length="229" mass="26679">MEKVQAARQMYAYPSNSQTDRLIPSRYVPGSEMEWSMWTTIAGWDFAESFSQNAAFQTDLPLNWSVADYDFETMPYETGFMEDIYSVGNADLSIFRGRGGKIIHYQGWADGNVAPEWNLHYYKKVVSLSNLTDVQDFYRFFMYPGMAHIDVGDNYTTAWRCDYYEYLEKWYFDDEAPETLLTTRWNLTTDAAIDYRPQFPWPLTSRWMGIGKPTADEADIAKWVGVETS</sequence>
<dbReference type="Pfam" id="PF07519">
    <property type="entry name" value="Tannase"/>
    <property type="match status" value="1"/>
</dbReference>
<comment type="catalytic activity">
    <reaction evidence="9">
        <text>feruloyl-polysaccharide + H2O = ferulate + polysaccharide.</text>
        <dbReference type="EC" id="3.1.1.73"/>
    </reaction>
</comment>
<dbReference type="HOGENOM" id="CLU_1209808_0_0_1"/>
<evidence type="ECO:0000256" key="3">
    <source>
        <dbReference type="ARBA" id="ARBA00022651"/>
    </source>
</evidence>
<dbReference type="OrthoDB" id="3039123at2759"/>
<evidence type="ECO:0000256" key="10">
    <source>
        <dbReference type="RuleBase" id="RU361238"/>
    </source>
</evidence>
<dbReference type="InterPro" id="IPR011118">
    <property type="entry name" value="Tannase/feruloyl_esterase"/>
</dbReference>
<evidence type="ECO:0000256" key="1">
    <source>
        <dbReference type="ARBA" id="ARBA00006249"/>
    </source>
</evidence>
<keyword evidence="8" id="KW-1015">Disulfide bond</keyword>
<dbReference type="Proteomes" id="UP000016933">
    <property type="component" value="Unassembled WGS sequence"/>
</dbReference>
<keyword evidence="3" id="KW-0858">Xylan degradation</keyword>
<accession>N1PHZ1</accession>
<evidence type="ECO:0000256" key="7">
    <source>
        <dbReference type="ARBA" id="ARBA00022837"/>
    </source>
</evidence>
<comment type="similarity">
    <text evidence="1 10">Belongs to the tannase family.</text>
</comment>
<evidence type="ECO:0000313" key="12">
    <source>
        <dbReference type="Proteomes" id="UP000016933"/>
    </source>
</evidence>
<dbReference type="AlphaFoldDB" id="N1PHZ1"/>
<proteinExistence type="inferred from homology"/>
<evidence type="ECO:0000256" key="4">
    <source>
        <dbReference type="ARBA" id="ARBA00022723"/>
    </source>
</evidence>
<dbReference type="InterPro" id="IPR029058">
    <property type="entry name" value="AB_hydrolase_fold"/>
</dbReference>